<feature type="region of interest" description="Disordered" evidence="1">
    <location>
        <begin position="1"/>
        <end position="36"/>
    </location>
</feature>
<evidence type="ECO:0000313" key="4">
    <source>
        <dbReference type="Proteomes" id="UP000002009"/>
    </source>
</evidence>
<keyword evidence="4" id="KW-1185">Reference proteome</keyword>
<feature type="compositionally biased region" description="Acidic residues" evidence="1">
    <location>
        <begin position="203"/>
        <end position="227"/>
    </location>
</feature>
<evidence type="ECO:0000313" key="3">
    <source>
        <dbReference type="EMBL" id="ACO68149.1"/>
    </source>
</evidence>
<dbReference type="Proteomes" id="UP000002009">
    <property type="component" value="Chromosome 16"/>
</dbReference>
<dbReference type="KEGG" id="mis:MICPUN_64863"/>
<dbReference type="GO" id="GO:0099122">
    <property type="term" value="F:RNA polymerase II C-terminal domain binding"/>
    <property type="evidence" value="ECO:0007669"/>
    <property type="project" value="InterPro"/>
</dbReference>
<feature type="compositionally biased region" description="Acidic residues" evidence="1">
    <location>
        <begin position="303"/>
        <end position="315"/>
    </location>
</feature>
<feature type="compositionally biased region" description="Polar residues" evidence="1">
    <location>
        <begin position="1"/>
        <end position="11"/>
    </location>
</feature>
<dbReference type="Pfam" id="PF12237">
    <property type="entry name" value="PCIF1_WW"/>
    <property type="match status" value="1"/>
</dbReference>
<dbReference type="GO" id="GO:0016422">
    <property type="term" value="F:mRNA (2'-O-methyladenosine-N6-)-methyltransferase activity"/>
    <property type="evidence" value="ECO:0007669"/>
    <property type="project" value="InterPro"/>
</dbReference>
<dbReference type="AlphaFoldDB" id="C1EJA3"/>
<protein>
    <recommendedName>
        <fullName evidence="2">PCIF1 WW domain-containing protein</fullName>
    </recommendedName>
</protein>
<sequence>MRKKGSSTTTRPAHVHTNAPSAPTGGGGGGGDETIETTVGALPLWDVTAAAPKWAPPTSLCTKAGAKAVLEDARVAATIECARAGYLEKLRKMLNRLATQKGAGAPPPQAFERWRFAAKHAEDASSSIDPVIPNGDTEGGAAAFNALVDDLTRAGVSSSSAKAIASQLAEAAGRYARLCRRSQAVLASCQHPWTEESSRGGDDDSGDDSDASDDDDDDDDVDSDGDTAGEKRRGGLIRVAVGFRARSVELRSTRGKHFAVLSRRAYGKLAAMYRRSSPASDPGLPAPPEGGDSPGGDSPGGDSSDDSDDSDDDDDERRARFDDEESALVNAAANVVDSLNDDASNEPKSYVVFHARLFALLLRYKSIHGYGFQASVGPEVFELLRRTVGAQVECFASPLNAFHGRYHSAFPDVDGPFGSCGDFFRYCADKIRRGSFQVNPPFVSDVMSDAYDAMATALNAADEADSPLTFVVFVPGWTETSAWRKLTASTHARNSFVVAASDHGYLDGAAHQRKNAYRTSVYDTGVFVLQSRRAVGTNVGKTIAAEGGKRFERAMRLALGHARRRARRAEDRVKSREKEREVRREEKARRAAEMREKRSEGKKGKKRRASDGDGDEDTAGDDTAGERRKGEKKKDSKAAKARRKRREAAGWTKGRNGAGKRRAPKPDSN</sequence>
<dbReference type="InterPro" id="IPR022035">
    <property type="entry name" value="PCIF1_WW"/>
</dbReference>
<reference evidence="3 4" key="1">
    <citation type="journal article" date="2009" name="Science">
        <title>Green evolution and dynamic adaptations revealed by genomes of the marine picoeukaryotes Micromonas.</title>
        <authorList>
            <person name="Worden A.Z."/>
            <person name="Lee J.H."/>
            <person name="Mock T."/>
            <person name="Rouze P."/>
            <person name="Simmons M.P."/>
            <person name="Aerts A.L."/>
            <person name="Allen A.E."/>
            <person name="Cuvelier M.L."/>
            <person name="Derelle E."/>
            <person name="Everett M.V."/>
            <person name="Foulon E."/>
            <person name="Grimwood J."/>
            <person name="Gundlach H."/>
            <person name="Henrissat B."/>
            <person name="Napoli C."/>
            <person name="McDonald S.M."/>
            <person name="Parker M.S."/>
            <person name="Rombauts S."/>
            <person name="Salamov A."/>
            <person name="Von Dassow P."/>
            <person name="Badger J.H."/>
            <person name="Coutinho P.M."/>
            <person name="Demir E."/>
            <person name="Dubchak I."/>
            <person name="Gentemann C."/>
            <person name="Eikrem W."/>
            <person name="Gready J.E."/>
            <person name="John U."/>
            <person name="Lanier W."/>
            <person name="Lindquist E.A."/>
            <person name="Lucas S."/>
            <person name="Mayer K.F."/>
            <person name="Moreau H."/>
            <person name="Not F."/>
            <person name="Otillar R."/>
            <person name="Panaud O."/>
            <person name="Pangilinan J."/>
            <person name="Paulsen I."/>
            <person name="Piegu B."/>
            <person name="Poliakov A."/>
            <person name="Robbens S."/>
            <person name="Schmutz J."/>
            <person name="Toulza E."/>
            <person name="Wyss T."/>
            <person name="Zelensky A."/>
            <person name="Zhou K."/>
            <person name="Armbrust E.V."/>
            <person name="Bhattacharya D."/>
            <person name="Goodenough U.W."/>
            <person name="Van de Peer Y."/>
            <person name="Grigoriev I.V."/>
        </authorList>
    </citation>
    <scope>NUCLEOTIDE SEQUENCE [LARGE SCALE GENOMIC DNA]</scope>
    <source>
        <strain evidence="4">RCC299 / NOUM17</strain>
    </source>
</reference>
<dbReference type="InParanoid" id="C1EJA3"/>
<gene>
    <name evidence="3" type="ORF">MICPUN_64863</name>
</gene>
<feature type="compositionally biased region" description="Basic and acidic residues" evidence="1">
    <location>
        <begin position="193"/>
        <end position="202"/>
    </location>
</feature>
<feature type="domain" description="PCIF1 WW" evidence="2">
    <location>
        <begin position="342"/>
        <end position="508"/>
    </location>
</feature>
<feature type="region of interest" description="Disordered" evidence="1">
    <location>
        <begin position="191"/>
        <end position="231"/>
    </location>
</feature>
<feature type="region of interest" description="Disordered" evidence="1">
    <location>
        <begin position="561"/>
        <end position="669"/>
    </location>
</feature>
<dbReference type="PANTHER" id="PTHR21727">
    <property type="entry name" value="PHOSPHORYLATED CTD INTERACTING FACTOR 1"/>
    <property type="match status" value="1"/>
</dbReference>
<feature type="compositionally biased region" description="Basic and acidic residues" evidence="1">
    <location>
        <begin position="624"/>
        <end position="638"/>
    </location>
</feature>
<evidence type="ECO:0000256" key="1">
    <source>
        <dbReference type="SAM" id="MobiDB-lite"/>
    </source>
</evidence>
<name>C1EJA3_MICCC</name>
<dbReference type="EMBL" id="CP001334">
    <property type="protein sequence ID" value="ACO68149.1"/>
    <property type="molecule type" value="Genomic_DNA"/>
</dbReference>
<proteinExistence type="predicted"/>
<dbReference type="eggNOG" id="ENOG502QVT7">
    <property type="taxonomic scope" value="Eukaryota"/>
</dbReference>
<accession>C1EJA3</accession>
<dbReference type="GeneID" id="8249680"/>
<organism evidence="3 4">
    <name type="scientific">Micromonas commoda (strain RCC299 / NOUM17 / CCMP2709)</name>
    <name type="common">Picoplanktonic green alga</name>
    <dbReference type="NCBI Taxonomy" id="296587"/>
    <lineage>
        <taxon>Eukaryota</taxon>
        <taxon>Viridiplantae</taxon>
        <taxon>Chlorophyta</taxon>
        <taxon>Mamiellophyceae</taxon>
        <taxon>Mamiellales</taxon>
        <taxon>Mamiellaceae</taxon>
        <taxon>Micromonas</taxon>
    </lineage>
</organism>
<feature type="compositionally biased region" description="Basic and acidic residues" evidence="1">
    <location>
        <begin position="568"/>
        <end position="602"/>
    </location>
</feature>
<evidence type="ECO:0000259" key="2">
    <source>
        <dbReference type="Pfam" id="PF12237"/>
    </source>
</evidence>
<dbReference type="OrthoDB" id="546970at2759"/>
<dbReference type="PANTHER" id="PTHR21727:SF0">
    <property type="entry name" value="MRNA (2'-O-METHYLADENOSINE-N(6)-)-METHYLTRANSFERASE"/>
    <property type="match status" value="1"/>
</dbReference>
<dbReference type="RefSeq" id="XP_002506891.1">
    <property type="nucleotide sequence ID" value="XM_002506845.1"/>
</dbReference>
<feature type="region of interest" description="Disordered" evidence="1">
    <location>
        <begin position="273"/>
        <end position="323"/>
    </location>
</feature>
<dbReference type="InterPro" id="IPR039881">
    <property type="entry name" value="PCIF1-like"/>
</dbReference>